<dbReference type="SMART" id="SM00192">
    <property type="entry name" value="LDLa"/>
    <property type="match status" value="1"/>
</dbReference>
<feature type="region of interest" description="Disordered" evidence="3">
    <location>
        <begin position="167"/>
        <end position="239"/>
    </location>
</feature>
<evidence type="ECO:0000256" key="2">
    <source>
        <dbReference type="PROSITE-ProRule" id="PRU00124"/>
    </source>
</evidence>
<comment type="caution">
    <text evidence="4">The sequence shown here is derived from an EMBL/GenBank/DDBJ whole genome shotgun (WGS) entry which is preliminary data.</text>
</comment>
<name>A0AA39IKY4_9BILA</name>
<comment type="caution">
    <text evidence="2">Lacks conserved residue(s) required for the propagation of feature annotation.</text>
</comment>
<proteinExistence type="predicted"/>
<dbReference type="SUPFAM" id="SSF57424">
    <property type="entry name" value="LDL receptor-like module"/>
    <property type="match status" value="1"/>
</dbReference>
<evidence type="ECO:0000313" key="5">
    <source>
        <dbReference type="Proteomes" id="UP001175271"/>
    </source>
</evidence>
<evidence type="ECO:0000256" key="3">
    <source>
        <dbReference type="SAM" id="MobiDB-lite"/>
    </source>
</evidence>
<dbReference type="PANTHER" id="PTHR21105">
    <property type="entry name" value="GH16255P"/>
    <property type="match status" value="1"/>
</dbReference>
<dbReference type="CDD" id="cd00112">
    <property type="entry name" value="LDLa"/>
    <property type="match status" value="1"/>
</dbReference>
<evidence type="ECO:0000256" key="1">
    <source>
        <dbReference type="ARBA" id="ARBA00023157"/>
    </source>
</evidence>
<dbReference type="EMBL" id="JAUCMV010000001">
    <property type="protein sequence ID" value="KAK0425565.1"/>
    <property type="molecule type" value="Genomic_DNA"/>
</dbReference>
<reference evidence="4" key="1">
    <citation type="submission" date="2023-06" db="EMBL/GenBank/DDBJ databases">
        <title>Genomic analysis of the entomopathogenic nematode Steinernema hermaphroditum.</title>
        <authorList>
            <person name="Schwarz E.M."/>
            <person name="Heppert J.K."/>
            <person name="Baniya A."/>
            <person name="Schwartz H.T."/>
            <person name="Tan C.-H."/>
            <person name="Antoshechkin I."/>
            <person name="Sternberg P.W."/>
            <person name="Goodrich-Blair H."/>
            <person name="Dillman A.R."/>
        </authorList>
    </citation>
    <scope>NUCLEOTIDE SEQUENCE</scope>
    <source>
        <strain evidence="4">PS9179</strain>
        <tissue evidence="4">Whole animal</tissue>
    </source>
</reference>
<organism evidence="4 5">
    <name type="scientific">Steinernema hermaphroditum</name>
    <dbReference type="NCBI Taxonomy" id="289476"/>
    <lineage>
        <taxon>Eukaryota</taxon>
        <taxon>Metazoa</taxon>
        <taxon>Ecdysozoa</taxon>
        <taxon>Nematoda</taxon>
        <taxon>Chromadorea</taxon>
        <taxon>Rhabditida</taxon>
        <taxon>Tylenchina</taxon>
        <taxon>Panagrolaimomorpha</taxon>
        <taxon>Strongyloidoidea</taxon>
        <taxon>Steinernematidae</taxon>
        <taxon>Steinernema</taxon>
    </lineage>
</organism>
<dbReference type="PROSITE" id="PS50068">
    <property type="entry name" value="LDLRA_2"/>
    <property type="match status" value="1"/>
</dbReference>
<dbReference type="InterPro" id="IPR023415">
    <property type="entry name" value="LDLR_class-A_CS"/>
</dbReference>
<dbReference type="GO" id="GO:0043195">
    <property type="term" value="C:terminal bouton"/>
    <property type="evidence" value="ECO:0007669"/>
    <property type="project" value="TreeGrafter"/>
</dbReference>
<keyword evidence="1" id="KW-1015">Disulfide bond</keyword>
<gene>
    <name evidence="4" type="ORF">QR680_009261</name>
</gene>
<dbReference type="PANTHER" id="PTHR21105:SF0">
    <property type="entry name" value="GH16255P"/>
    <property type="match status" value="1"/>
</dbReference>
<sequence>MGVVPDDAPVVTTCGCDRHRRQHGRVAPNVFRGSIRQNPASAPLIPSTQKLRSIPSYPTVSRATNHLSSLLLLLFALILGSALIADASPVRSPPSATASHAVPKSIDSLRRSIEMLRQSMGAATFQNFKYDFVATETNGVSVDGPANEASSSPAAILNVRADLRPMEKADSDPEAERPSPSSTDVPDEQPQMDAPSGHSHSTRQFYTHHSHRHSGGARKHRPHHRLRRKGCPASKSGHRQMLCPSRNAHNYDVCISVEQLCDKVNDCPQGEDEDATTCLFYKTTREQLKQIYNTVLLLADHAVGQQQHLEL</sequence>
<dbReference type="AlphaFoldDB" id="A0AA39IKY4"/>
<dbReference type="Proteomes" id="UP001175271">
    <property type="component" value="Unassembled WGS sequence"/>
</dbReference>
<protein>
    <submittedName>
        <fullName evidence="4">Uncharacterized protein</fullName>
    </submittedName>
</protein>
<feature type="compositionally biased region" description="Basic residues" evidence="3">
    <location>
        <begin position="206"/>
        <end position="230"/>
    </location>
</feature>
<dbReference type="Gene3D" id="4.10.400.10">
    <property type="entry name" value="Low-density Lipoprotein Receptor"/>
    <property type="match status" value="1"/>
</dbReference>
<keyword evidence="5" id="KW-1185">Reference proteome</keyword>
<feature type="compositionally biased region" description="Basic and acidic residues" evidence="3">
    <location>
        <begin position="167"/>
        <end position="177"/>
    </location>
</feature>
<dbReference type="PROSITE" id="PS01209">
    <property type="entry name" value="LDLRA_1"/>
    <property type="match status" value="1"/>
</dbReference>
<dbReference type="GO" id="GO:0030297">
    <property type="term" value="F:transmembrane receptor protein tyrosine kinase activator activity"/>
    <property type="evidence" value="ECO:0007669"/>
    <property type="project" value="TreeGrafter"/>
</dbReference>
<dbReference type="InterPro" id="IPR036055">
    <property type="entry name" value="LDL_receptor-like_sf"/>
</dbReference>
<accession>A0AA39IKY4</accession>
<evidence type="ECO:0000313" key="4">
    <source>
        <dbReference type="EMBL" id="KAK0425565.1"/>
    </source>
</evidence>
<dbReference type="InterPro" id="IPR002172">
    <property type="entry name" value="LDrepeatLR_classA_rpt"/>
</dbReference>
<dbReference type="GO" id="GO:0043410">
    <property type="term" value="P:positive regulation of MAPK cascade"/>
    <property type="evidence" value="ECO:0007669"/>
    <property type="project" value="TreeGrafter"/>
</dbReference>